<dbReference type="PROSITE" id="PS01174">
    <property type="entry name" value="LIPASE_GDXG_SER"/>
    <property type="match status" value="1"/>
</dbReference>
<dbReference type="GO" id="GO:0016787">
    <property type="term" value="F:hydrolase activity"/>
    <property type="evidence" value="ECO:0007669"/>
    <property type="project" value="UniProtKB-KW"/>
</dbReference>
<dbReference type="InterPro" id="IPR029058">
    <property type="entry name" value="AB_hydrolase_fold"/>
</dbReference>
<evidence type="ECO:0000313" key="6">
    <source>
        <dbReference type="EMBL" id="KXT18252.1"/>
    </source>
</evidence>
<evidence type="ECO:0000256" key="2">
    <source>
        <dbReference type="ARBA" id="ARBA00022801"/>
    </source>
</evidence>
<dbReference type="InterPro" id="IPR033140">
    <property type="entry name" value="Lipase_GDXG_put_SER_AS"/>
</dbReference>
<accession>A0A139IUG5</accession>
<feature type="domain" description="Alpha/beta hydrolase fold-3" evidence="5">
    <location>
        <begin position="217"/>
        <end position="436"/>
    </location>
</feature>
<dbReference type="SUPFAM" id="SSF53474">
    <property type="entry name" value="alpha/beta-Hydrolases"/>
    <property type="match status" value="1"/>
</dbReference>
<feature type="active site" evidence="3">
    <location>
        <position position="297"/>
    </location>
</feature>
<dbReference type="AlphaFoldDB" id="A0A139IUG5"/>
<sequence length="469" mass="51528">MHRFRTPNNALGARTRTGMGSLRLVCFDAHVLLAFEAAAEDSRTESARDSWLATVQYAIVDGEKPRHLGMLSTSRSWAEWQGKARHGKARQGINVKPAKAIWTLFAVIINAARLPIWMIWYVPVSMRPHPAWSYKQSIMVQIVKSFLWNASMVHMKTPLSLKPLAERQKWTVAPPASSTTYMGPANADPTIKPEPLGGTWYPTPPPQGGLNKPKIAVIHFHGGAYVIGDGRTNDAGFAAKTLIQQTEATHVYAPQYRLSSNPGGQFPAALQDAITAYAYVVHVENIAPSKIVLSGDSAGANLALALTRYLTEYGSSVGLELPLATWLWSPWVSPMGSLTSESFDKSPNKPTDYVTASFGSWGAQTYQPRKETGITLDHPYISFESQHVFSTPIPIYISTGECEVLYHDDVRLAEAMASIKGNHVTLQVEEHSVHDTILTGRLVGFEKEAIQAAKRAGDWLRGIEKAAKL</sequence>
<dbReference type="Proteomes" id="UP000073492">
    <property type="component" value="Unassembled WGS sequence"/>
</dbReference>
<comment type="caution">
    <text evidence="6">The sequence shown here is derived from an EMBL/GenBank/DDBJ whole genome shotgun (WGS) entry which is preliminary data.</text>
</comment>
<gene>
    <name evidence="6" type="ORF">AC579_2900</name>
</gene>
<evidence type="ECO:0000313" key="7">
    <source>
        <dbReference type="Proteomes" id="UP000073492"/>
    </source>
</evidence>
<proteinExistence type="inferred from homology"/>
<dbReference type="PANTHER" id="PTHR48081:SF17">
    <property type="entry name" value="ALPHA_BETA HYDROLASE FOLD-3 DOMAIN-CONTAINING PROTEIN"/>
    <property type="match status" value="1"/>
</dbReference>
<dbReference type="Gene3D" id="3.40.50.1820">
    <property type="entry name" value="alpha/beta hydrolase"/>
    <property type="match status" value="1"/>
</dbReference>
<dbReference type="PANTHER" id="PTHR48081">
    <property type="entry name" value="AB HYDROLASE SUPERFAMILY PROTEIN C4A8.06C"/>
    <property type="match status" value="1"/>
</dbReference>
<evidence type="ECO:0000256" key="1">
    <source>
        <dbReference type="ARBA" id="ARBA00010515"/>
    </source>
</evidence>
<dbReference type="InterPro" id="IPR050300">
    <property type="entry name" value="GDXG_lipolytic_enzyme"/>
</dbReference>
<keyword evidence="4" id="KW-1133">Transmembrane helix</keyword>
<feature type="transmembrane region" description="Helical" evidence="4">
    <location>
        <begin position="100"/>
        <end position="120"/>
    </location>
</feature>
<name>A0A139IUG5_9PEZI</name>
<dbReference type="OrthoDB" id="2152029at2759"/>
<reference evidence="6 7" key="1">
    <citation type="submission" date="2015-07" db="EMBL/GenBank/DDBJ databases">
        <title>Comparative genomics of the Sigatoka disease complex on banana suggests a link between parallel evolutionary changes in Pseudocercospora fijiensis and Pseudocercospora eumusae and increased virulence on the banana host.</title>
        <authorList>
            <person name="Chang T.-C."/>
            <person name="Salvucci A."/>
            <person name="Crous P.W."/>
            <person name="Stergiopoulos I."/>
        </authorList>
    </citation>
    <scope>NUCLEOTIDE SEQUENCE [LARGE SCALE GENOMIC DNA]</scope>
    <source>
        <strain evidence="6 7">CBS 116634</strain>
    </source>
</reference>
<protein>
    <recommendedName>
        <fullName evidence="5">Alpha/beta hydrolase fold-3 domain-containing protein</fullName>
    </recommendedName>
</protein>
<evidence type="ECO:0000256" key="4">
    <source>
        <dbReference type="SAM" id="Phobius"/>
    </source>
</evidence>
<comment type="similarity">
    <text evidence="1">Belongs to the 'GDXG' lipolytic enzyme family.</text>
</comment>
<evidence type="ECO:0000259" key="5">
    <source>
        <dbReference type="Pfam" id="PF07859"/>
    </source>
</evidence>
<organism evidence="6 7">
    <name type="scientific">Pseudocercospora musae</name>
    <dbReference type="NCBI Taxonomy" id="113226"/>
    <lineage>
        <taxon>Eukaryota</taxon>
        <taxon>Fungi</taxon>
        <taxon>Dikarya</taxon>
        <taxon>Ascomycota</taxon>
        <taxon>Pezizomycotina</taxon>
        <taxon>Dothideomycetes</taxon>
        <taxon>Dothideomycetidae</taxon>
        <taxon>Mycosphaerellales</taxon>
        <taxon>Mycosphaerellaceae</taxon>
        <taxon>Pseudocercospora</taxon>
    </lineage>
</organism>
<dbReference type="Pfam" id="PF07859">
    <property type="entry name" value="Abhydrolase_3"/>
    <property type="match status" value="1"/>
</dbReference>
<dbReference type="STRING" id="113226.A0A139IUG5"/>
<keyword evidence="2" id="KW-0378">Hydrolase</keyword>
<dbReference type="InterPro" id="IPR013094">
    <property type="entry name" value="AB_hydrolase_3"/>
</dbReference>
<dbReference type="EMBL" id="LFZO01000009">
    <property type="protein sequence ID" value="KXT18252.1"/>
    <property type="molecule type" value="Genomic_DNA"/>
</dbReference>
<keyword evidence="4" id="KW-0812">Transmembrane</keyword>
<evidence type="ECO:0000256" key="3">
    <source>
        <dbReference type="PROSITE-ProRule" id="PRU10038"/>
    </source>
</evidence>
<keyword evidence="4" id="KW-0472">Membrane</keyword>
<keyword evidence="7" id="KW-1185">Reference proteome</keyword>